<keyword evidence="1" id="KW-0808">Transferase</keyword>
<name>X0SKG4_9ZZZZ</name>
<dbReference type="GO" id="GO:0003841">
    <property type="term" value="F:1-acylglycerol-3-phosphate O-acyltransferase activity"/>
    <property type="evidence" value="ECO:0007669"/>
    <property type="project" value="TreeGrafter"/>
</dbReference>
<organism evidence="4">
    <name type="scientific">marine sediment metagenome</name>
    <dbReference type="NCBI Taxonomy" id="412755"/>
    <lineage>
        <taxon>unclassified sequences</taxon>
        <taxon>metagenomes</taxon>
        <taxon>ecological metagenomes</taxon>
    </lineage>
</organism>
<feature type="domain" description="Phospholipid/glycerol acyltransferase" evidence="3">
    <location>
        <begin position="41"/>
        <end position="124"/>
    </location>
</feature>
<dbReference type="CDD" id="cd07989">
    <property type="entry name" value="LPLAT_AGPAT-like"/>
    <property type="match status" value="1"/>
</dbReference>
<proteinExistence type="predicted"/>
<gene>
    <name evidence="4" type="ORF">S01H1_01608</name>
</gene>
<accession>X0SKG4</accession>
<feature type="non-terminal residue" evidence="4">
    <location>
        <position position="124"/>
    </location>
</feature>
<dbReference type="Pfam" id="PF01553">
    <property type="entry name" value="Acyltransferase"/>
    <property type="match status" value="1"/>
</dbReference>
<dbReference type="PANTHER" id="PTHR10434">
    <property type="entry name" value="1-ACYL-SN-GLYCEROL-3-PHOSPHATE ACYLTRANSFERASE"/>
    <property type="match status" value="1"/>
</dbReference>
<dbReference type="EMBL" id="BARS01000710">
    <property type="protein sequence ID" value="GAF81479.1"/>
    <property type="molecule type" value="Genomic_DNA"/>
</dbReference>
<dbReference type="SMART" id="SM00563">
    <property type="entry name" value="PlsC"/>
    <property type="match status" value="1"/>
</dbReference>
<evidence type="ECO:0000313" key="4">
    <source>
        <dbReference type="EMBL" id="GAF81479.1"/>
    </source>
</evidence>
<dbReference type="GO" id="GO:0006654">
    <property type="term" value="P:phosphatidic acid biosynthetic process"/>
    <property type="evidence" value="ECO:0007669"/>
    <property type="project" value="TreeGrafter"/>
</dbReference>
<evidence type="ECO:0000256" key="1">
    <source>
        <dbReference type="ARBA" id="ARBA00022679"/>
    </source>
</evidence>
<dbReference type="InterPro" id="IPR002123">
    <property type="entry name" value="Plipid/glycerol_acylTrfase"/>
</dbReference>
<reference evidence="4" key="1">
    <citation type="journal article" date="2014" name="Front. Microbiol.">
        <title>High frequency of phylogenetically diverse reductive dehalogenase-homologous genes in deep subseafloor sedimentary metagenomes.</title>
        <authorList>
            <person name="Kawai M."/>
            <person name="Futagami T."/>
            <person name="Toyoda A."/>
            <person name="Takaki Y."/>
            <person name="Nishi S."/>
            <person name="Hori S."/>
            <person name="Arai W."/>
            <person name="Tsubouchi T."/>
            <person name="Morono Y."/>
            <person name="Uchiyama I."/>
            <person name="Ito T."/>
            <person name="Fujiyama A."/>
            <person name="Inagaki F."/>
            <person name="Takami H."/>
        </authorList>
    </citation>
    <scope>NUCLEOTIDE SEQUENCE</scope>
    <source>
        <strain evidence="4">Expedition CK06-06</strain>
    </source>
</reference>
<dbReference type="AlphaFoldDB" id="X0SKG4"/>
<sequence length="124" mass="14079">MRTVAIALFYRFTKLVFGLILLVWTRKQVVGLENVPRRGPLILASNHVNLLDPPLLAVLMPRRIIYMGKVELWETPIIGPLYTLAGFIPVQRFGADLAALRKAEKVLRQNQVLGMFPEGTRSRK</sequence>
<evidence type="ECO:0000256" key="2">
    <source>
        <dbReference type="ARBA" id="ARBA00023315"/>
    </source>
</evidence>
<keyword evidence="2" id="KW-0012">Acyltransferase</keyword>
<dbReference type="SUPFAM" id="SSF69593">
    <property type="entry name" value="Glycerol-3-phosphate (1)-acyltransferase"/>
    <property type="match status" value="1"/>
</dbReference>
<dbReference type="PANTHER" id="PTHR10434:SF11">
    <property type="entry name" value="1-ACYL-SN-GLYCEROL-3-PHOSPHATE ACYLTRANSFERASE"/>
    <property type="match status" value="1"/>
</dbReference>
<comment type="caution">
    <text evidence="4">The sequence shown here is derived from an EMBL/GenBank/DDBJ whole genome shotgun (WGS) entry which is preliminary data.</text>
</comment>
<evidence type="ECO:0000259" key="3">
    <source>
        <dbReference type="SMART" id="SM00563"/>
    </source>
</evidence>
<protein>
    <recommendedName>
        <fullName evidence="3">Phospholipid/glycerol acyltransferase domain-containing protein</fullName>
    </recommendedName>
</protein>